<evidence type="ECO:0000313" key="3">
    <source>
        <dbReference type="Proteomes" id="UP001226160"/>
    </source>
</evidence>
<dbReference type="GO" id="GO:0004553">
    <property type="term" value="F:hydrolase activity, hydrolyzing O-glycosyl compounds"/>
    <property type="evidence" value="ECO:0007669"/>
    <property type="project" value="InterPro"/>
</dbReference>
<dbReference type="AlphaFoldDB" id="A0AAP4F805"/>
<dbReference type="Proteomes" id="UP001226160">
    <property type="component" value="Unassembled WGS sequence"/>
</dbReference>
<feature type="compositionally biased region" description="Acidic residues" evidence="1">
    <location>
        <begin position="136"/>
        <end position="147"/>
    </location>
</feature>
<feature type="region of interest" description="Disordered" evidence="1">
    <location>
        <begin position="106"/>
        <end position="203"/>
    </location>
</feature>
<evidence type="ECO:0000313" key="2">
    <source>
        <dbReference type="EMBL" id="MDK4326139.1"/>
    </source>
</evidence>
<dbReference type="GO" id="GO:0005576">
    <property type="term" value="C:extracellular region"/>
    <property type="evidence" value="ECO:0007669"/>
    <property type="project" value="InterPro"/>
</dbReference>
<dbReference type="RefSeq" id="WP_284589698.1">
    <property type="nucleotide sequence ID" value="NZ_JASNVP010000005.1"/>
</dbReference>
<dbReference type="EMBL" id="JASNVP010000005">
    <property type="protein sequence ID" value="MDK4326139.1"/>
    <property type="molecule type" value="Genomic_DNA"/>
</dbReference>
<gene>
    <name evidence="2" type="ORF">QPX54_06380</name>
</gene>
<reference evidence="2" key="1">
    <citation type="submission" date="2023-05" db="EMBL/GenBank/DDBJ databases">
        <title>Metabolic capabilities are highly conserved among human nasal-associated Corynebacterium species in pangenomic analyses.</title>
        <authorList>
            <person name="Tran T.H."/>
            <person name="Roberts A.Q."/>
            <person name="Escapa I.F."/>
            <person name="Gao W."/>
            <person name="Conlan S."/>
            <person name="Kong H."/>
            <person name="Segre J.A."/>
            <person name="Kelly M.S."/>
            <person name="Lemon K.P."/>
        </authorList>
    </citation>
    <scope>NUCLEOTIDE SEQUENCE</scope>
    <source>
        <strain evidence="2">KPL2654</strain>
    </source>
</reference>
<organism evidence="2 3">
    <name type="scientific">Corynebacterium propinquum</name>
    <dbReference type="NCBI Taxonomy" id="43769"/>
    <lineage>
        <taxon>Bacteria</taxon>
        <taxon>Bacillati</taxon>
        <taxon>Actinomycetota</taxon>
        <taxon>Actinomycetes</taxon>
        <taxon>Mycobacteriales</taxon>
        <taxon>Corynebacteriaceae</taxon>
        <taxon>Corynebacterium</taxon>
    </lineage>
</organism>
<dbReference type="GO" id="GO:0005975">
    <property type="term" value="P:carbohydrate metabolic process"/>
    <property type="evidence" value="ECO:0007669"/>
    <property type="project" value="InterPro"/>
</dbReference>
<evidence type="ECO:0000256" key="1">
    <source>
        <dbReference type="SAM" id="MobiDB-lite"/>
    </source>
</evidence>
<dbReference type="SUPFAM" id="SSF51055">
    <property type="entry name" value="Carbohydrate binding domain"/>
    <property type="match status" value="1"/>
</dbReference>
<name>A0AAP4F805_9CORY</name>
<protein>
    <recommendedName>
        <fullName evidence="4">Chitin-binding type-3 domain-containing protein</fullName>
    </recommendedName>
</protein>
<feature type="compositionally biased region" description="Basic and acidic residues" evidence="1">
    <location>
        <begin position="181"/>
        <end position="197"/>
    </location>
</feature>
<proteinExistence type="predicted"/>
<evidence type="ECO:0008006" key="4">
    <source>
        <dbReference type="Google" id="ProtNLM"/>
    </source>
</evidence>
<comment type="caution">
    <text evidence="2">The sequence shown here is derived from an EMBL/GenBank/DDBJ whole genome shotgun (WGS) entry which is preliminary data.</text>
</comment>
<dbReference type="InterPro" id="IPR036573">
    <property type="entry name" value="CBM_sf_5/12"/>
</dbReference>
<dbReference type="Gene3D" id="2.10.10.20">
    <property type="entry name" value="Carbohydrate-binding module superfamily 5/12"/>
    <property type="match status" value="1"/>
</dbReference>
<sequence>MIDQIKSQIEQLEEPDFQGLRNWVLFDEVKRREALPAREDAEVELIKDLAAQGEITRPEVATEEAAINGDGIVPPWVDPNGRKSQAYMRGGAVLFEGRIYINRADGLNKKRPSDPDSGWELYNPPKEDAPQPEPEAPTDDQAEDQAPEEAPGAPAWREPQSKTDVYATGAEVSHNGARWRSLVDENRSEPGTDDSWRKLTLPA</sequence>
<accession>A0AAP4F805</accession>
<dbReference type="GO" id="GO:0030246">
    <property type="term" value="F:carbohydrate binding"/>
    <property type="evidence" value="ECO:0007669"/>
    <property type="project" value="InterPro"/>
</dbReference>